<keyword evidence="1" id="KW-0472">Membrane</keyword>
<comment type="caution">
    <text evidence="3">The sequence shown here is derived from an EMBL/GenBank/DDBJ whole genome shotgun (WGS) entry which is preliminary data.</text>
</comment>
<feature type="domain" description="HD-GYP" evidence="2">
    <location>
        <begin position="291"/>
        <end position="503"/>
    </location>
</feature>
<evidence type="ECO:0000313" key="3">
    <source>
        <dbReference type="EMBL" id="MBU5677123.1"/>
    </source>
</evidence>
<feature type="transmembrane region" description="Helical" evidence="1">
    <location>
        <begin position="52"/>
        <end position="74"/>
    </location>
</feature>
<dbReference type="CDD" id="cd00077">
    <property type="entry name" value="HDc"/>
    <property type="match status" value="1"/>
</dbReference>
<dbReference type="Proteomes" id="UP000779508">
    <property type="component" value="Unassembled WGS sequence"/>
</dbReference>
<evidence type="ECO:0000259" key="2">
    <source>
        <dbReference type="PROSITE" id="PS51832"/>
    </source>
</evidence>
<feature type="transmembrane region" description="Helical" evidence="1">
    <location>
        <begin position="12"/>
        <end position="32"/>
    </location>
</feature>
<dbReference type="PANTHER" id="PTHR45228:SF8">
    <property type="entry name" value="TWO-COMPONENT RESPONSE REGULATOR-RELATED"/>
    <property type="match status" value="1"/>
</dbReference>
<dbReference type="RefSeq" id="WP_216417611.1">
    <property type="nucleotide sequence ID" value="NZ_JAHLQK010000004.1"/>
</dbReference>
<keyword evidence="4" id="KW-1185">Reference proteome</keyword>
<dbReference type="SMART" id="SM00471">
    <property type="entry name" value="HDc"/>
    <property type="match status" value="1"/>
</dbReference>
<proteinExistence type="predicted"/>
<sequence>MINFKKLKIKNIVKCISYIAVISIVLFATINFTVIKSLNERSNITKEIFSRYVVFSIIIVIVLLVLLVFALIFIRRIVNTDVPYILRSFKNLSNFSYDMSAVDSFVPYFGEEKELKRFVGDVFREQIFLQEIKNIAANEYVLDDVLEKILKKLNAFVRVDRIGVAFVDYEKKRIVAETGKMNYGNVLLGPGFEVSMDQTSLTEMLISKKSVFSNDLVAELNKKKSGNRSLDLIVNEGIKSNMILPLIIGDKVFGFLFFSSFEKGSYNKKSLRIGENIANAIATIIDQTYLTKKMLNNITLTFADLVEKKDLETGNHINRMTNYSKVIAEGLLNYKNKNYRVNNSFVYDMELYAPLHDIGKIGIPDKILGKPAGLTAEEWMVMKEHTNIGANILTNLRDSLKIFRKQFYQMAIDVTRYHHEKWDGKGYPYGLKGEEIPLAARIVAVADVFDALSSRRPYKEPIPFDSAVDIIKDGSGTHFDPELVGVFIDNLPKIRKIYDKDFGNNNFSSNKILS</sequence>
<keyword evidence="1" id="KW-1133">Transmembrane helix</keyword>
<dbReference type="PANTHER" id="PTHR45228">
    <property type="entry name" value="CYCLIC DI-GMP PHOSPHODIESTERASE TM_0186-RELATED"/>
    <property type="match status" value="1"/>
</dbReference>
<dbReference type="InterPro" id="IPR052020">
    <property type="entry name" value="Cyclic_di-GMP/3'3'-cGAMP_PDE"/>
</dbReference>
<name>A0ABS6G3R3_9FIRM</name>
<reference evidence="3 4" key="1">
    <citation type="submission" date="2021-06" db="EMBL/GenBank/DDBJ databases">
        <authorList>
            <person name="Sun Q."/>
            <person name="Li D."/>
        </authorList>
    </citation>
    <scope>NUCLEOTIDE SEQUENCE [LARGE SCALE GENOMIC DNA]</scope>
    <source>
        <strain evidence="3 4">MSJ-5</strain>
    </source>
</reference>
<evidence type="ECO:0000256" key="1">
    <source>
        <dbReference type="SAM" id="Phobius"/>
    </source>
</evidence>
<dbReference type="Pfam" id="PF13185">
    <property type="entry name" value="GAF_2"/>
    <property type="match status" value="1"/>
</dbReference>
<accession>A0ABS6G3R3</accession>
<organism evidence="3 4">
    <name type="scientific">Alkaliphilus flagellatus</name>
    <dbReference type="NCBI Taxonomy" id="2841507"/>
    <lineage>
        <taxon>Bacteria</taxon>
        <taxon>Bacillati</taxon>
        <taxon>Bacillota</taxon>
        <taxon>Clostridia</taxon>
        <taxon>Peptostreptococcales</taxon>
        <taxon>Natronincolaceae</taxon>
        <taxon>Alkaliphilus</taxon>
    </lineage>
</organism>
<dbReference type="InterPro" id="IPR037522">
    <property type="entry name" value="HD_GYP_dom"/>
</dbReference>
<dbReference type="EMBL" id="JAHLQK010000004">
    <property type="protein sequence ID" value="MBU5677123.1"/>
    <property type="molecule type" value="Genomic_DNA"/>
</dbReference>
<gene>
    <name evidence="3" type="ORF">KQI88_11945</name>
</gene>
<dbReference type="Pfam" id="PF13487">
    <property type="entry name" value="HD_5"/>
    <property type="match status" value="1"/>
</dbReference>
<evidence type="ECO:0000313" key="4">
    <source>
        <dbReference type="Proteomes" id="UP000779508"/>
    </source>
</evidence>
<keyword evidence="1" id="KW-0812">Transmembrane</keyword>
<dbReference type="SMART" id="SM00065">
    <property type="entry name" value="GAF"/>
    <property type="match status" value="1"/>
</dbReference>
<protein>
    <submittedName>
        <fullName evidence="3">HD domain-containing protein</fullName>
    </submittedName>
</protein>
<dbReference type="InterPro" id="IPR003607">
    <property type="entry name" value="HD/PDEase_dom"/>
</dbReference>
<dbReference type="InterPro" id="IPR003018">
    <property type="entry name" value="GAF"/>
</dbReference>
<dbReference type="PROSITE" id="PS51832">
    <property type="entry name" value="HD_GYP"/>
    <property type="match status" value="1"/>
</dbReference>